<keyword evidence="2 7" id="KW-0732">Signal</keyword>
<dbReference type="Pfam" id="PF05420">
    <property type="entry name" value="BCSC_C"/>
    <property type="match status" value="1"/>
</dbReference>
<evidence type="ECO:0000256" key="5">
    <source>
        <dbReference type="ARBA" id="ARBA00022916"/>
    </source>
</evidence>
<proteinExistence type="predicted"/>
<protein>
    <submittedName>
        <fullName evidence="9">Cellulose synthase subunit BcsC-related outer membrane protein</fullName>
    </submittedName>
</protein>
<evidence type="ECO:0000256" key="4">
    <source>
        <dbReference type="ARBA" id="ARBA00022803"/>
    </source>
</evidence>
<feature type="signal peptide" evidence="7">
    <location>
        <begin position="1"/>
        <end position="25"/>
    </location>
</feature>
<evidence type="ECO:0000256" key="3">
    <source>
        <dbReference type="ARBA" id="ARBA00022737"/>
    </source>
</evidence>
<name>A0ABV7SZ27_9SPHN</name>
<keyword evidence="5" id="KW-0135">Cellulose biosynthesis</keyword>
<evidence type="ECO:0000259" key="8">
    <source>
        <dbReference type="Pfam" id="PF05420"/>
    </source>
</evidence>
<evidence type="ECO:0000256" key="6">
    <source>
        <dbReference type="SAM" id="MobiDB-lite"/>
    </source>
</evidence>
<dbReference type="RefSeq" id="WP_261294251.1">
    <property type="nucleotide sequence ID" value="NZ_JANQBK010000005.1"/>
</dbReference>
<comment type="pathway">
    <text evidence="1">Glycan metabolism; bacterial cellulose biosynthesis.</text>
</comment>
<keyword evidence="4" id="KW-0802">TPR repeat</keyword>
<feature type="compositionally biased region" description="Low complexity" evidence="6">
    <location>
        <begin position="73"/>
        <end position="119"/>
    </location>
</feature>
<feature type="chain" id="PRO_5045966399" evidence="7">
    <location>
        <begin position="26"/>
        <end position="1113"/>
    </location>
</feature>
<comment type="caution">
    <text evidence="9">The sequence shown here is derived from an EMBL/GenBank/DDBJ whole genome shotgun (WGS) entry which is preliminary data.</text>
</comment>
<evidence type="ECO:0000313" key="10">
    <source>
        <dbReference type="Proteomes" id="UP001595713"/>
    </source>
</evidence>
<dbReference type="Proteomes" id="UP001595713">
    <property type="component" value="Unassembled WGS sequence"/>
</dbReference>
<dbReference type="InterPro" id="IPR011990">
    <property type="entry name" value="TPR-like_helical_dom_sf"/>
</dbReference>
<dbReference type="EMBL" id="JBHRXP010000007">
    <property type="protein sequence ID" value="MFC3580887.1"/>
    <property type="molecule type" value="Genomic_DNA"/>
</dbReference>
<reference evidence="10" key="1">
    <citation type="journal article" date="2019" name="Int. J. Syst. Evol. Microbiol.">
        <title>The Global Catalogue of Microorganisms (GCM) 10K type strain sequencing project: providing services to taxonomists for standard genome sequencing and annotation.</title>
        <authorList>
            <consortium name="The Broad Institute Genomics Platform"/>
            <consortium name="The Broad Institute Genome Sequencing Center for Infectious Disease"/>
            <person name="Wu L."/>
            <person name="Ma J."/>
        </authorList>
    </citation>
    <scope>NUCLEOTIDE SEQUENCE [LARGE SCALE GENOMIC DNA]</scope>
    <source>
        <strain evidence="10">KCTC 42739</strain>
    </source>
</reference>
<dbReference type="Gene3D" id="1.25.40.10">
    <property type="entry name" value="Tetratricopeptide repeat domain"/>
    <property type="match status" value="3"/>
</dbReference>
<dbReference type="InterPro" id="IPR019734">
    <property type="entry name" value="TPR_rpt"/>
</dbReference>
<keyword evidence="3" id="KW-0677">Repeat</keyword>
<evidence type="ECO:0000256" key="7">
    <source>
        <dbReference type="SAM" id="SignalP"/>
    </source>
</evidence>
<feature type="region of interest" description="Disordered" evidence="6">
    <location>
        <begin position="73"/>
        <end position="129"/>
    </location>
</feature>
<keyword evidence="10" id="KW-1185">Reference proteome</keyword>
<evidence type="ECO:0000313" key="9">
    <source>
        <dbReference type="EMBL" id="MFC3580887.1"/>
    </source>
</evidence>
<accession>A0ABV7SZ27</accession>
<organism evidence="9 10">
    <name type="scientific">Sphingomonas hylomeconis</name>
    <dbReference type="NCBI Taxonomy" id="1395958"/>
    <lineage>
        <taxon>Bacteria</taxon>
        <taxon>Pseudomonadati</taxon>
        <taxon>Pseudomonadota</taxon>
        <taxon>Alphaproteobacteria</taxon>
        <taxon>Sphingomonadales</taxon>
        <taxon>Sphingomonadaceae</taxon>
        <taxon>Sphingomonas</taxon>
    </lineage>
</organism>
<dbReference type="PANTHER" id="PTHR12558">
    <property type="entry name" value="CELL DIVISION CYCLE 16,23,27"/>
    <property type="match status" value="1"/>
</dbReference>
<evidence type="ECO:0000256" key="1">
    <source>
        <dbReference type="ARBA" id="ARBA00005186"/>
    </source>
</evidence>
<dbReference type="SMART" id="SM00028">
    <property type="entry name" value="TPR"/>
    <property type="match status" value="5"/>
</dbReference>
<dbReference type="PANTHER" id="PTHR12558:SF13">
    <property type="entry name" value="CELL DIVISION CYCLE PROTEIN 27 HOMOLOG"/>
    <property type="match status" value="1"/>
</dbReference>
<dbReference type="InterPro" id="IPR008410">
    <property type="entry name" value="BCSC_C"/>
</dbReference>
<dbReference type="Pfam" id="PF14559">
    <property type="entry name" value="TPR_19"/>
    <property type="match status" value="1"/>
</dbReference>
<sequence length="1113" mass="115757">MIRRPATALLIAAMASTAAPDRAQAQTAGVNALLQQGRYWQARGRADLARAAYRRVLAIDSANAEARRALAGPAPARPAAAAPSSAPAPVRTVRPTPAAARRSATPPATPVRRAPTPARETGGDARAGGFRALDGGDLVQADRLFTNALASNRNDADATGGLGLVRLRQSRFEEATDLLSRASTRGNAARWAEALASARFYGGLDAARAKLASGDVAGAQADAETLARGPVKERGPALALLADVYERQGRYADAADLARQAGSAAGSEAQLQSRVVRDEALQAAARGDTVQADQQFQRGLLLAETDPWIRYEYARYLIAGGRTPEADAMIQSLQTIGSADALYAAAMLHNQVGRQPQAQSLLGRLTEAQRTPAIRRFEAQMAVDAAIVRARAIAAQGRTAEATGALRQIGTTPGLGAASLATIAGALDELGDPMGAAPLVDRALSAGPTSASDYEPIVRILARTGQDAALNATIDRARATAGGSADGTLVVGRLQGIAAASQADRLRSAGQNAQAFDLLQQAWAGAPGNSDILAALGRLYQSGSLNAQAAQTYQMVLATQPRDKGALTGLIASAGAAGDHDLAVATVDRALVAYPDDYEIYAAAGQMEQARGNRGAALRYLRRAEASYNARSGGGTRIDGANPFGSGMAATNPFRQTAPAPAPMLNPFALSSSRTAITPAPNAGGAMRFSTAPAYAGTPATGTAAAYGIPDQAIPAAGGDPVLARLRGDIAALTTDRGPRAELKTGYRPRSGETGLSELRELSGTARVSTGFAGGRVSLSASPVVIDAGRPDGSALARFGRNATSEAQGIVAKLPSVLTQAETQHASGVAVGASYDSSALRVEIGTTPLGFEDTEVVGGITVKPRFSPNFSGQAWVRREAVTDSVVSYAGTRDPVSGRFNGGNGDRWGQVLRSGGGASLSWDKDGTGIYGDASAYRYRGVNVRNNTGYQANVGGYLAVYRDGNSTLTGGLNLNWQSYDNNQNYFTYGHGGYFSPQSFLSMSLPLRYNYTSSKWEGQLGAAPGYQSYEQDRAPIYPTDPAAQATLDALKAQNADVRSYYDSLSSTGFAFSADGSVFYKVRPNTRIGASASVNTFGTYDEYRSSIELRQTLGTGK</sequence>
<feature type="domain" description="Cellulose synthase operon C C-terminal" evidence="8">
    <location>
        <begin position="757"/>
        <end position="1108"/>
    </location>
</feature>
<evidence type="ECO:0000256" key="2">
    <source>
        <dbReference type="ARBA" id="ARBA00022729"/>
    </source>
</evidence>
<dbReference type="SUPFAM" id="SSF48452">
    <property type="entry name" value="TPR-like"/>
    <property type="match status" value="4"/>
</dbReference>
<gene>
    <name evidence="9" type="ORF">ACFONA_11995</name>
</gene>